<comment type="caution">
    <text evidence="2">The sequence shown here is derived from an EMBL/GenBank/DDBJ whole genome shotgun (WGS) entry which is preliminary data.</text>
</comment>
<evidence type="ECO:0000313" key="2">
    <source>
        <dbReference type="EMBL" id="MPC84557.1"/>
    </source>
</evidence>
<keyword evidence="3" id="KW-1185">Reference proteome</keyword>
<dbReference type="EMBL" id="VSRR010065760">
    <property type="protein sequence ID" value="MPC84557.1"/>
    <property type="molecule type" value="Genomic_DNA"/>
</dbReference>
<dbReference type="Proteomes" id="UP000324222">
    <property type="component" value="Unassembled WGS sequence"/>
</dbReference>
<evidence type="ECO:0000313" key="3">
    <source>
        <dbReference type="Proteomes" id="UP000324222"/>
    </source>
</evidence>
<evidence type="ECO:0000256" key="1">
    <source>
        <dbReference type="SAM" id="MobiDB-lite"/>
    </source>
</evidence>
<feature type="region of interest" description="Disordered" evidence="1">
    <location>
        <begin position="1"/>
        <end position="30"/>
    </location>
</feature>
<gene>
    <name evidence="2" type="ORF">E2C01_079297</name>
</gene>
<protein>
    <submittedName>
        <fullName evidence="2">Uncharacterized protein</fullName>
    </submittedName>
</protein>
<accession>A0A5B7ISZ1</accession>
<name>A0A5B7ISZ1_PORTR</name>
<reference evidence="2 3" key="1">
    <citation type="submission" date="2019-05" db="EMBL/GenBank/DDBJ databases">
        <title>Another draft genome of Portunus trituberculatus and its Hox gene families provides insights of decapod evolution.</title>
        <authorList>
            <person name="Jeong J.-H."/>
            <person name="Song I."/>
            <person name="Kim S."/>
            <person name="Choi T."/>
            <person name="Kim D."/>
            <person name="Ryu S."/>
            <person name="Kim W."/>
        </authorList>
    </citation>
    <scope>NUCLEOTIDE SEQUENCE [LARGE SCALE GENOMIC DNA]</scope>
    <source>
        <tissue evidence="2">Muscle</tissue>
    </source>
</reference>
<proteinExistence type="predicted"/>
<dbReference type="AlphaFoldDB" id="A0A5B7ISZ1"/>
<organism evidence="2 3">
    <name type="scientific">Portunus trituberculatus</name>
    <name type="common">Swimming crab</name>
    <name type="synonym">Neptunus trituberculatus</name>
    <dbReference type="NCBI Taxonomy" id="210409"/>
    <lineage>
        <taxon>Eukaryota</taxon>
        <taxon>Metazoa</taxon>
        <taxon>Ecdysozoa</taxon>
        <taxon>Arthropoda</taxon>
        <taxon>Crustacea</taxon>
        <taxon>Multicrustacea</taxon>
        <taxon>Malacostraca</taxon>
        <taxon>Eumalacostraca</taxon>
        <taxon>Eucarida</taxon>
        <taxon>Decapoda</taxon>
        <taxon>Pleocyemata</taxon>
        <taxon>Brachyura</taxon>
        <taxon>Eubrachyura</taxon>
        <taxon>Portunoidea</taxon>
        <taxon>Portunidae</taxon>
        <taxon>Portuninae</taxon>
        <taxon>Portunus</taxon>
    </lineage>
</organism>
<sequence>MHGEVWVSNNEINKRNQHQAPHHRMTDHSTKKRVVDVPCVLCKPCNLPDAPTPILFLDTDSLTPA</sequence>